<dbReference type="EMBL" id="AQQV01000002">
    <property type="protein sequence ID" value="ORE86963.1"/>
    <property type="molecule type" value="Genomic_DNA"/>
</dbReference>
<evidence type="ECO:0000313" key="5">
    <source>
        <dbReference type="EMBL" id="ORE86963.1"/>
    </source>
</evidence>
<evidence type="ECO:0000313" key="6">
    <source>
        <dbReference type="Proteomes" id="UP000192342"/>
    </source>
</evidence>
<gene>
    <name evidence="5" type="ORF">ATO7_07987</name>
</gene>
<dbReference type="OrthoDB" id="9775406at2"/>
<dbReference type="PANTHER" id="PTHR10426:SF88">
    <property type="entry name" value="ADIPOCYTE PLASMA MEMBRANE-ASSOCIATED PROTEIN HEMOMUCIN-RELATED"/>
    <property type="match status" value="1"/>
</dbReference>
<evidence type="ECO:0000256" key="3">
    <source>
        <dbReference type="ARBA" id="ARBA00023180"/>
    </source>
</evidence>
<evidence type="ECO:0000256" key="1">
    <source>
        <dbReference type="ARBA" id="ARBA00009191"/>
    </source>
</evidence>
<keyword evidence="2" id="KW-0597">Phosphoprotein</keyword>
<keyword evidence="6" id="KW-1185">Reference proteome</keyword>
<protein>
    <recommendedName>
        <fullName evidence="4">Strictosidine synthase conserved region domain-containing protein</fullName>
    </recommendedName>
</protein>
<comment type="similarity">
    <text evidence="1">Belongs to the strictosidine synthase family.</text>
</comment>
<dbReference type="AlphaFoldDB" id="A0A1Y1SE66"/>
<comment type="caution">
    <text evidence="5">The sequence shown here is derived from an EMBL/GenBank/DDBJ whole genome shotgun (WGS) entry which is preliminary data.</text>
</comment>
<dbReference type="SUPFAM" id="SSF63829">
    <property type="entry name" value="Calcium-dependent phosphotriesterase"/>
    <property type="match status" value="1"/>
</dbReference>
<accession>A0A1Y1SE66</accession>
<dbReference type="GO" id="GO:0016787">
    <property type="term" value="F:hydrolase activity"/>
    <property type="evidence" value="ECO:0007669"/>
    <property type="project" value="TreeGrafter"/>
</dbReference>
<dbReference type="PANTHER" id="PTHR10426">
    <property type="entry name" value="STRICTOSIDINE SYNTHASE-RELATED"/>
    <property type="match status" value="1"/>
</dbReference>
<dbReference type="InterPro" id="IPR011042">
    <property type="entry name" value="6-blade_b-propeller_TolB-like"/>
</dbReference>
<organism evidence="5 6">
    <name type="scientific">Oceanococcus atlanticus</name>
    <dbReference type="NCBI Taxonomy" id="1317117"/>
    <lineage>
        <taxon>Bacteria</taxon>
        <taxon>Pseudomonadati</taxon>
        <taxon>Pseudomonadota</taxon>
        <taxon>Gammaproteobacteria</taxon>
        <taxon>Chromatiales</taxon>
        <taxon>Oceanococcaceae</taxon>
        <taxon>Oceanococcus</taxon>
    </lineage>
</organism>
<dbReference type="InterPro" id="IPR018119">
    <property type="entry name" value="Strictosidine_synth_cons-reg"/>
</dbReference>
<sequence length="357" mass="38798">MLKTVLGGVLLILLAYLLLWPVNIDPAAWQPPAPPTDDARFAPNDRLTSLERIATDIGHGPEAINIDTQGRLVTGFIDGRVMRFASDGTQPELLADTGGRPLGIAFSVAGDVIVADAVKGLLRIRQPGSFEVVADSAEGVPLGFTDDVDVSADDIAYYSDASVKFGVHHVMDDVFEHRPNGRLVATDLKTGKTWVVMPDLYFANGVALGPNEDYLLVNETTRYRVLRHWLKGERAGQSDVFIDNLPGFPDNITFNGQNMFWLALYAPRTAPLDALLPHPFVRKMVWRLPAAVQPGPVLHGFALGLNLEAEVMVNLQDAGESAYAPITSVRQGAEHLYFGSLLAPSLARMPLSEVLPD</sequence>
<reference evidence="5 6" key="1">
    <citation type="submission" date="2013-04" db="EMBL/GenBank/DDBJ databases">
        <title>Oceanococcus atlanticus 22II-S10r2 Genome Sequencing.</title>
        <authorList>
            <person name="Lai Q."/>
            <person name="Li G."/>
            <person name="Shao Z."/>
        </authorList>
    </citation>
    <scope>NUCLEOTIDE SEQUENCE [LARGE SCALE GENOMIC DNA]</scope>
    <source>
        <strain evidence="5 6">22II-S10r2</strain>
    </source>
</reference>
<dbReference type="GO" id="GO:0012505">
    <property type="term" value="C:endomembrane system"/>
    <property type="evidence" value="ECO:0007669"/>
    <property type="project" value="TreeGrafter"/>
</dbReference>
<dbReference type="STRING" id="1317117.ATO7_07987"/>
<keyword evidence="3" id="KW-0325">Glycoprotein</keyword>
<dbReference type="Pfam" id="PF03088">
    <property type="entry name" value="Str_synth"/>
    <property type="match status" value="1"/>
</dbReference>
<name>A0A1Y1SE66_9GAMM</name>
<evidence type="ECO:0000256" key="2">
    <source>
        <dbReference type="ARBA" id="ARBA00022553"/>
    </source>
</evidence>
<evidence type="ECO:0000259" key="4">
    <source>
        <dbReference type="Pfam" id="PF03088"/>
    </source>
</evidence>
<feature type="domain" description="Strictosidine synthase conserved region" evidence="4">
    <location>
        <begin position="146"/>
        <end position="233"/>
    </location>
</feature>
<dbReference type="Gene3D" id="2.120.10.30">
    <property type="entry name" value="TolB, C-terminal domain"/>
    <property type="match status" value="1"/>
</dbReference>
<proteinExistence type="inferred from homology"/>
<dbReference type="Proteomes" id="UP000192342">
    <property type="component" value="Unassembled WGS sequence"/>
</dbReference>
<dbReference type="Pfam" id="PF20067">
    <property type="entry name" value="SSL_N"/>
    <property type="match status" value="1"/>
</dbReference>
<dbReference type="RefSeq" id="WP_083561176.1">
    <property type="nucleotide sequence ID" value="NZ_AQQV01000002.1"/>
</dbReference>